<comment type="caution">
    <text evidence="1">The sequence shown here is derived from an EMBL/GenBank/DDBJ whole genome shotgun (WGS) entry which is preliminary data.</text>
</comment>
<accession>A0A9W5B4A0</accession>
<keyword evidence="2" id="KW-1185">Reference proteome</keyword>
<organism evidence="1 2">
    <name type="scientific">Agrobacterium genomosp. 2 str. CFBP 5494</name>
    <dbReference type="NCBI Taxonomy" id="1183436"/>
    <lineage>
        <taxon>Bacteria</taxon>
        <taxon>Pseudomonadati</taxon>
        <taxon>Pseudomonadota</taxon>
        <taxon>Alphaproteobacteria</taxon>
        <taxon>Hyphomicrobiales</taxon>
        <taxon>Rhizobiaceae</taxon>
        <taxon>Rhizobium/Agrobacterium group</taxon>
        <taxon>Agrobacterium</taxon>
        <taxon>Agrobacterium tumefaciens complex</taxon>
    </lineage>
</organism>
<evidence type="ECO:0000313" key="2">
    <source>
        <dbReference type="Proteomes" id="UP000191933"/>
    </source>
</evidence>
<dbReference type="AlphaFoldDB" id="A0A9W5B4A0"/>
<name>A0A9W5B4A0_9HYPH</name>
<evidence type="ECO:0000313" key="1">
    <source>
        <dbReference type="EMBL" id="CUW96738.1"/>
    </source>
</evidence>
<sequence length="104" mass="10745">MSGRTGVRLAAKARMGTGLNAIEGALHPATIGKSPGGRQTAFRVFETEAIQPLRSSPSSAVAGRPDRALHVVFGTFALLAHSAIHGSGCQPFICLEKSTGTFAI</sequence>
<reference evidence="1 2" key="1">
    <citation type="submission" date="2016-01" db="EMBL/GenBank/DDBJ databases">
        <authorList>
            <person name="Regsiter A."/>
            <person name="william w."/>
        </authorList>
    </citation>
    <scope>NUCLEOTIDE SEQUENCE [LARGE SCALE GENOMIC DNA]</scope>
    <source>
        <strain evidence="1 2">CFBP 5494</strain>
    </source>
</reference>
<dbReference type="EMBL" id="FBVY01000030">
    <property type="protein sequence ID" value="CUW96738.1"/>
    <property type="molecule type" value="Genomic_DNA"/>
</dbReference>
<protein>
    <submittedName>
        <fullName evidence="1">Uncharacterized protein</fullName>
    </submittedName>
</protein>
<proteinExistence type="predicted"/>
<dbReference type="Proteomes" id="UP000191933">
    <property type="component" value="Unassembled WGS sequence"/>
</dbReference>
<gene>
    <name evidence="1" type="ORF">AGR2A_Lc180146</name>
</gene>